<proteinExistence type="predicted"/>
<dbReference type="OrthoDB" id="8217778at2"/>
<comment type="caution">
    <text evidence="1">The sequence shown here is derived from an EMBL/GenBank/DDBJ whole genome shotgun (WGS) entry which is preliminary data.</text>
</comment>
<organism evidence="1 2">
    <name type="scientific">Bradyrhizobium huanghuaihaiense</name>
    <dbReference type="NCBI Taxonomy" id="990078"/>
    <lineage>
        <taxon>Bacteria</taxon>
        <taxon>Pseudomonadati</taxon>
        <taxon>Pseudomonadota</taxon>
        <taxon>Alphaproteobacteria</taxon>
        <taxon>Hyphomicrobiales</taxon>
        <taxon>Nitrobacteraceae</taxon>
        <taxon>Bradyrhizobium</taxon>
    </lineage>
</organism>
<dbReference type="AlphaFoldDB" id="A0A562RNB0"/>
<sequence length="245" mass="26944">MNEQSEMDFGIFATAAANHARRRNAPPQPDRDGLFDAEGVTIIAGRRQCAVEMGSELFADIRFKETKVRATAIAPGRWDPVAALSACTKAHGNRAYEVDYAAAKPTNPGGLDEIGIARVVGADGLRPYLSKKGRYFEAAYGVWAPVERPLETEQGFREAFRVSAGKPTWAFRKLFDGFAPDGRHRFTGDYRVRRALRGLEDAGLVRIELGPRGGMATAKVTWLPRAYLAPERLAKEDEAAMEMLA</sequence>
<keyword evidence="2" id="KW-1185">Reference proteome</keyword>
<evidence type="ECO:0000313" key="2">
    <source>
        <dbReference type="Proteomes" id="UP000316291"/>
    </source>
</evidence>
<gene>
    <name evidence="1" type="ORF">IQ16_03695</name>
</gene>
<dbReference type="EMBL" id="VLLA01000008">
    <property type="protein sequence ID" value="TWI70522.1"/>
    <property type="molecule type" value="Genomic_DNA"/>
</dbReference>
<name>A0A562RNB0_9BRAD</name>
<accession>A0A562RNB0</accession>
<protein>
    <submittedName>
        <fullName evidence="1">Uncharacterized protein</fullName>
    </submittedName>
</protein>
<evidence type="ECO:0000313" key="1">
    <source>
        <dbReference type="EMBL" id="TWI70522.1"/>
    </source>
</evidence>
<reference evidence="1 2" key="1">
    <citation type="journal article" date="2015" name="Stand. Genomic Sci.">
        <title>Genomic Encyclopedia of Bacterial and Archaeal Type Strains, Phase III: the genomes of soil and plant-associated and newly described type strains.</title>
        <authorList>
            <person name="Whitman W.B."/>
            <person name="Woyke T."/>
            <person name="Klenk H.P."/>
            <person name="Zhou Y."/>
            <person name="Lilburn T.G."/>
            <person name="Beck B.J."/>
            <person name="De Vos P."/>
            <person name="Vandamme P."/>
            <person name="Eisen J.A."/>
            <person name="Garrity G."/>
            <person name="Hugenholtz P."/>
            <person name="Kyrpides N.C."/>
        </authorList>
    </citation>
    <scope>NUCLEOTIDE SEQUENCE [LARGE SCALE GENOMIC DNA]</scope>
    <source>
        <strain evidence="1 2">CGMCC 1.10948</strain>
    </source>
</reference>
<dbReference type="Proteomes" id="UP000316291">
    <property type="component" value="Unassembled WGS sequence"/>
</dbReference>
<dbReference type="RefSeq" id="WP_018643587.1">
    <property type="nucleotide sequence ID" value="NZ_VLLA01000008.1"/>
</dbReference>